<evidence type="ECO:0000313" key="1">
    <source>
        <dbReference type="EMBL" id="EEE04392.1"/>
    </source>
</evidence>
<sequence length="39" mass="4369">MDCSCEDMDAPTFNGLRTLSKNPFFLSNAVCLFDYAFLA</sequence>
<dbReference type="EMBL" id="ACFC01000015">
    <property type="protein sequence ID" value="EEE04392.1"/>
    <property type="molecule type" value="Genomic_DNA"/>
</dbReference>
<name>B9BXG2_9BURK</name>
<proteinExistence type="predicted"/>
<organism evidence="1 2">
    <name type="scientific">Burkholderia multivorans CGD2</name>
    <dbReference type="NCBI Taxonomy" id="513052"/>
    <lineage>
        <taxon>Bacteria</taxon>
        <taxon>Pseudomonadati</taxon>
        <taxon>Pseudomonadota</taxon>
        <taxon>Betaproteobacteria</taxon>
        <taxon>Burkholderiales</taxon>
        <taxon>Burkholderiaceae</taxon>
        <taxon>Burkholderia</taxon>
        <taxon>Burkholderia cepacia complex</taxon>
    </lineage>
</organism>
<evidence type="ECO:0000313" key="2">
    <source>
        <dbReference type="Proteomes" id="UP000004535"/>
    </source>
</evidence>
<reference evidence="1 2" key="1">
    <citation type="journal article" date="2012" name="J. Bacteriol.">
        <title>Draft Genome Sequence Determination for Cystic Fibrosis and Chronic Granulomatous Disease Burkholderia multivorans Isolates.</title>
        <authorList>
            <person name="Varga J.J."/>
            <person name="Losada L."/>
            <person name="Zelazny A.M."/>
            <person name="Brinkac L."/>
            <person name="Harkins D."/>
            <person name="Radune D."/>
            <person name="Hostetler J."/>
            <person name="Sampaio E.P."/>
            <person name="Ronning C.M."/>
            <person name="Nierman W.C."/>
            <person name="Greenberg D.E."/>
            <person name="Holland S.M."/>
            <person name="Goldberg J.B."/>
        </authorList>
    </citation>
    <scope>NUCLEOTIDE SEQUENCE [LARGE SCALE GENOMIC DNA]</scope>
    <source>
        <strain evidence="1 2">CGD2</strain>
    </source>
</reference>
<protein>
    <submittedName>
        <fullName evidence="1">Uncharacterized protein</fullName>
    </submittedName>
</protein>
<dbReference type="Proteomes" id="UP000004535">
    <property type="component" value="Unassembled WGS sequence"/>
</dbReference>
<gene>
    <name evidence="1" type="ORF">BURMUCGD2_3114</name>
</gene>
<dbReference type="AlphaFoldDB" id="B9BXG2"/>
<comment type="caution">
    <text evidence="1">The sequence shown here is derived from an EMBL/GenBank/DDBJ whole genome shotgun (WGS) entry which is preliminary data.</text>
</comment>
<accession>B9BXG2</accession>